<dbReference type="PANTHER" id="PTHR30189">
    <property type="entry name" value="LPS-ASSEMBLY PROTEIN"/>
    <property type="match status" value="1"/>
</dbReference>
<protein>
    <recommendedName>
        <fullName evidence="2">LPS-assembly protein LptD</fullName>
    </recommendedName>
</protein>
<dbReference type="Pfam" id="PF04453">
    <property type="entry name" value="LptD"/>
    <property type="match status" value="1"/>
</dbReference>
<accession>A0ABT9GL23</accession>
<evidence type="ECO:0000256" key="1">
    <source>
        <dbReference type="ARBA" id="ARBA00023237"/>
    </source>
</evidence>
<name>A0ABT9GL23_9GAMM</name>
<keyword evidence="2" id="KW-0732">Signal</keyword>
<feature type="chain" id="PRO_5044899748" description="LPS-assembly protein LptD" evidence="2">
    <location>
        <begin position="26"/>
        <end position="763"/>
    </location>
</feature>
<sequence precursor="true">MTFWLTPVALISLMVFFCIQHPGFATESAGIESPAESIDHCYPPLVQPEVWTHLTRVNNQVQIESDDVKLSNNQLASFDGAVQVSYRDTLLQAPRASFNQGTQQILAEGGIDYFSAMLAVRSQQFQADLANNQVQLTEADYQLVSQAGRGAASVLTASEQHIQLSRASFTACPDGDNSWALHANRIDLHANDGWGSAWHTVFRVKDVPVLYLPYISFPVTEERRSGLLLPKVGSSQRLGVDLELPYYLNLAPNYDMTLTPRLMTNRGAQLKTEFRYLTEAHQGLLHLEYMPKDQDRPELNHRYFGHYQQLSDFNPRWRATIDVTELSDDAYLTDLGSDFVNPTDTQLLQQANLTYFGDQLQARLQLQGFSVLGDYDKAYMAVPQLDLRAAQPGQWSLLEFDWQASYAHFQNNAALIDSAHRLHLEPELRLPLITPGAELVAETSLMHTRYQQNSQQPLPDHQRRVQRTLPKFRLRAQLNFERPLRSGLSEGIQTFEPQVQYLFVPYRDQSAIGLFDTTRLQDDYFGLFRQNRFSGLDRINEANQVTLGATSRIFDATDREQFRFSLGQIIFLRPPTEQTDPHQQNLAGVESMLAAEAMWQWHHRWFVSGGVQYDSDNRDLIKSNATLDYRGSDKKLFQLNHRYSQAVSDYEISQLGLLGTMPVADDWQLVASYYYDLKRSQTLDVNLGLQFESCCWAVRLVARRQIVAELGRTETDLVAPSRFDHGLSLQFVLKGFGDNAGFAVSDMLSNGIFSYRRPYLLNN</sequence>
<evidence type="ECO:0000313" key="4">
    <source>
        <dbReference type="EMBL" id="MDP4527639.1"/>
    </source>
</evidence>
<dbReference type="InterPro" id="IPR050218">
    <property type="entry name" value="LptD"/>
</dbReference>
<dbReference type="EMBL" id="JAUZVY010000001">
    <property type="protein sequence ID" value="MDP4527639.1"/>
    <property type="molecule type" value="Genomic_DNA"/>
</dbReference>
<dbReference type="PANTHER" id="PTHR30189:SF1">
    <property type="entry name" value="LPS-ASSEMBLY PROTEIN LPTD"/>
    <property type="match status" value="1"/>
</dbReference>
<comment type="similarity">
    <text evidence="2">Belongs to the LptD family.</text>
</comment>
<proteinExistence type="inferred from homology"/>
<comment type="subunit">
    <text evidence="2">Component of the lipopolysaccharide transport and assembly complex. Interacts with LptE and LptA.</text>
</comment>
<feature type="signal peptide" evidence="2">
    <location>
        <begin position="1"/>
        <end position="25"/>
    </location>
</feature>
<organism evidence="4 5">
    <name type="scientific">Alkalimonas delamerensis</name>
    <dbReference type="NCBI Taxonomy" id="265981"/>
    <lineage>
        <taxon>Bacteria</taxon>
        <taxon>Pseudomonadati</taxon>
        <taxon>Pseudomonadota</taxon>
        <taxon>Gammaproteobacteria</taxon>
        <taxon>Alkalimonas</taxon>
    </lineage>
</organism>
<evidence type="ECO:0000256" key="2">
    <source>
        <dbReference type="HAMAP-Rule" id="MF_01411"/>
    </source>
</evidence>
<evidence type="ECO:0000259" key="3">
    <source>
        <dbReference type="Pfam" id="PF04453"/>
    </source>
</evidence>
<comment type="subcellular location">
    <subcellularLocation>
        <location evidence="2">Cell outer membrane</location>
    </subcellularLocation>
</comment>
<comment type="caution">
    <text evidence="4">The sequence shown here is derived from an EMBL/GenBank/DDBJ whole genome shotgun (WGS) entry which is preliminary data.</text>
</comment>
<dbReference type="Proteomes" id="UP001236258">
    <property type="component" value="Unassembled WGS sequence"/>
</dbReference>
<evidence type="ECO:0000313" key="5">
    <source>
        <dbReference type="Proteomes" id="UP001236258"/>
    </source>
</evidence>
<keyword evidence="1 2" id="KW-0998">Cell outer membrane</keyword>
<dbReference type="HAMAP" id="MF_01411">
    <property type="entry name" value="LPS_assembly_LptD"/>
    <property type="match status" value="1"/>
</dbReference>
<keyword evidence="2" id="KW-0472">Membrane</keyword>
<dbReference type="InterPro" id="IPR020889">
    <property type="entry name" value="LipoPS_assembly_LptD"/>
</dbReference>
<gene>
    <name evidence="2 4" type="primary">lptD</name>
    <name evidence="4" type="ORF">Q3O59_01170</name>
</gene>
<reference evidence="4 5" key="1">
    <citation type="submission" date="2023-08" db="EMBL/GenBank/DDBJ databases">
        <authorList>
            <person name="Joshi A."/>
            <person name="Thite S."/>
        </authorList>
    </citation>
    <scope>NUCLEOTIDE SEQUENCE [LARGE SCALE GENOMIC DNA]</scope>
    <source>
        <strain evidence="4 5">1E1</strain>
    </source>
</reference>
<comment type="function">
    <text evidence="2">Together with LptE, is involved in the assembly of lipopolysaccharide (LPS) at the surface of the outer membrane.</text>
</comment>
<comment type="caution">
    <text evidence="2">Lacks conserved residue(s) required for the propagation of feature annotation.</text>
</comment>
<keyword evidence="5" id="KW-1185">Reference proteome</keyword>
<dbReference type="RefSeq" id="WP_305943860.1">
    <property type="nucleotide sequence ID" value="NZ_JAUZVY010000001.1"/>
</dbReference>
<dbReference type="InterPro" id="IPR007543">
    <property type="entry name" value="LptD_C"/>
</dbReference>
<feature type="domain" description="LptD C-terminal" evidence="3">
    <location>
        <begin position="301"/>
        <end position="667"/>
    </location>
</feature>